<dbReference type="AlphaFoldDB" id="A0A0B1S5I7"/>
<dbReference type="Proteomes" id="UP000053660">
    <property type="component" value="Unassembled WGS sequence"/>
</dbReference>
<feature type="region of interest" description="Disordered" evidence="1">
    <location>
        <begin position="52"/>
        <end position="82"/>
    </location>
</feature>
<feature type="compositionally biased region" description="Polar residues" evidence="1">
    <location>
        <begin position="160"/>
        <end position="182"/>
    </location>
</feature>
<feature type="compositionally biased region" description="Basic and acidic residues" evidence="1">
    <location>
        <begin position="235"/>
        <end position="246"/>
    </location>
</feature>
<feature type="compositionally biased region" description="Low complexity" evidence="1">
    <location>
        <begin position="183"/>
        <end position="203"/>
    </location>
</feature>
<accession>A0A0B1S5I7</accession>
<evidence type="ECO:0000313" key="3">
    <source>
        <dbReference type="Proteomes" id="UP000053660"/>
    </source>
</evidence>
<protein>
    <submittedName>
        <fullName evidence="2">Uncharacterized protein</fullName>
    </submittedName>
</protein>
<organism evidence="2 3">
    <name type="scientific">Oesophagostomum dentatum</name>
    <name type="common">Nodular worm</name>
    <dbReference type="NCBI Taxonomy" id="61180"/>
    <lineage>
        <taxon>Eukaryota</taxon>
        <taxon>Metazoa</taxon>
        <taxon>Ecdysozoa</taxon>
        <taxon>Nematoda</taxon>
        <taxon>Chromadorea</taxon>
        <taxon>Rhabditida</taxon>
        <taxon>Rhabditina</taxon>
        <taxon>Rhabditomorpha</taxon>
        <taxon>Strongyloidea</taxon>
        <taxon>Strongylidae</taxon>
        <taxon>Oesophagostomum</taxon>
    </lineage>
</organism>
<evidence type="ECO:0000256" key="1">
    <source>
        <dbReference type="SAM" id="MobiDB-lite"/>
    </source>
</evidence>
<proteinExistence type="predicted"/>
<evidence type="ECO:0000313" key="2">
    <source>
        <dbReference type="EMBL" id="KHJ80174.1"/>
    </source>
</evidence>
<reference evidence="2 3" key="1">
    <citation type="submission" date="2014-03" db="EMBL/GenBank/DDBJ databases">
        <title>Draft genome of the hookworm Oesophagostomum dentatum.</title>
        <authorList>
            <person name="Mitreva M."/>
        </authorList>
    </citation>
    <scope>NUCLEOTIDE SEQUENCE [LARGE SCALE GENOMIC DNA]</scope>
    <source>
        <strain evidence="2 3">OD-Hann</strain>
    </source>
</reference>
<dbReference type="OrthoDB" id="5903817at2759"/>
<name>A0A0B1S5I7_OESDE</name>
<dbReference type="EMBL" id="KN601614">
    <property type="protein sequence ID" value="KHJ80174.1"/>
    <property type="molecule type" value="Genomic_DNA"/>
</dbReference>
<gene>
    <name evidence="2" type="ORF">OESDEN_20157</name>
</gene>
<feature type="compositionally biased region" description="Basic and acidic residues" evidence="1">
    <location>
        <begin position="115"/>
        <end position="124"/>
    </location>
</feature>
<keyword evidence="3" id="KW-1185">Reference proteome</keyword>
<feature type="region of interest" description="Disordered" evidence="1">
    <location>
        <begin position="101"/>
        <end position="246"/>
    </location>
</feature>
<sequence>MNECPRHKTPAKILNMGERQLISSTPVIVRKPKASGHGHVDEPMVVNLYYEPSGPGESIEVSKGNPELAESRKAASGDTDEPVVVASPEMVPCVTVTTTKTRTRVSEPSPGYMKKVVDTRTRTKEVRRKPVRDRDRKKALPPRPAEAPSVETGVEVPIASNKSPHQLSETGTAISKTPTSTQVGTSLSSVTTPTLTTSTPGSTVAQPPTQIPDAPKSSQLKEDVTQTTASSRAQGKRELYDTKQEY</sequence>